<dbReference type="Proteomes" id="UP000324222">
    <property type="component" value="Unassembled WGS sequence"/>
</dbReference>
<sequence length="143" mass="16478">MQQHCAKDSSAELRRRPWVRPPHSARPSRPAPPPPPYVLTLWQGPFPSRSLSPHTSTNQRILLPHWYKLRLGEYPSASDKSGHMCVRRPSCWEVPAGYQSRKALVLDRSEPLRRVRDLLAAPLLAQCIYRPRERCPEDGRADR</sequence>
<name>A0A5B7FT50_PORTR</name>
<gene>
    <name evidence="2" type="ORF">E2C01_041981</name>
</gene>
<proteinExistence type="predicted"/>
<evidence type="ECO:0000256" key="1">
    <source>
        <dbReference type="SAM" id="MobiDB-lite"/>
    </source>
</evidence>
<comment type="caution">
    <text evidence="2">The sequence shown here is derived from an EMBL/GenBank/DDBJ whole genome shotgun (WGS) entry which is preliminary data.</text>
</comment>
<protein>
    <submittedName>
        <fullName evidence="2">Uncharacterized protein</fullName>
    </submittedName>
</protein>
<organism evidence="2 3">
    <name type="scientific">Portunus trituberculatus</name>
    <name type="common">Swimming crab</name>
    <name type="synonym">Neptunus trituberculatus</name>
    <dbReference type="NCBI Taxonomy" id="210409"/>
    <lineage>
        <taxon>Eukaryota</taxon>
        <taxon>Metazoa</taxon>
        <taxon>Ecdysozoa</taxon>
        <taxon>Arthropoda</taxon>
        <taxon>Crustacea</taxon>
        <taxon>Multicrustacea</taxon>
        <taxon>Malacostraca</taxon>
        <taxon>Eumalacostraca</taxon>
        <taxon>Eucarida</taxon>
        <taxon>Decapoda</taxon>
        <taxon>Pleocyemata</taxon>
        <taxon>Brachyura</taxon>
        <taxon>Eubrachyura</taxon>
        <taxon>Portunoidea</taxon>
        <taxon>Portunidae</taxon>
        <taxon>Portuninae</taxon>
        <taxon>Portunus</taxon>
    </lineage>
</organism>
<evidence type="ECO:0000313" key="3">
    <source>
        <dbReference type="Proteomes" id="UP000324222"/>
    </source>
</evidence>
<accession>A0A5B7FT50</accession>
<dbReference type="AlphaFoldDB" id="A0A5B7FT50"/>
<dbReference type="EMBL" id="VSRR010008162">
    <property type="protein sequence ID" value="MPC48213.1"/>
    <property type="molecule type" value="Genomic_DNA"/>
</dbReference>
<reference evidence="2 3" key="1">
    <citation type="submission" date="2019-05" db="EMBL/GenBank/DDBJ databases">
        <title>Another draft genome of Portunus trituberculatus and its Hox gene families provides insights of decapod evolution.</title>
        <authorList>
            <person name="Jeong J.-H."/>
            <person name="Song I."/>
            <person name="Kim S."/>
            <person name="Choi T."/>
            <person name="Kim D."/>
            <person name="Ryu S."/>
            <person name="Kim W."/>
        </authorList>
    </citation>
    <scope>NUCLEOTIDE SEQUENCE [LARGE SCALE GENOMIC DNA]</scope>
    <source>
        <tissue evidence="2">Muscle</tissue>
    </source>
</reference>
<evidence type="ECO:0000313" key="2">
    <source>
        <dbReference type="EMBL" id="MPC48213.1"/>
    </source>
</evidence>
<feature type="region of interest" description="Disordered" evidence="1">
    <location>
        <begin position="1"/>
        <end position="37"/>
    </location>
</feature>
<keyword evidence="3" id="KW-1185">Reference proteome</keyword>
<feature type="compositionally biased region" description="Basic and acidic residues" evidence="1">
    <location>
        <begin position="1"/>
        <end position="15"/>
    </location>
</feature>